<organism evidence="7 8">
    <name type="scientific">Microbacterium nanhaiense</name>
    <dbReference type="NCBI Taxonomy" id="1301026"/>
    <lineage>
        <taxon>Bacteria</taxon>
        <taxon>Bacillati</taxon>
        <taxon>Actinomycetota</taxon>
        <taxon>Actinomycetes</taxon>
        <taxon>Micrococcales</taxon>
        <taxon>Microbacteriaceae</taxon>
        <taxon>Microbacterium</taxon>
    </lineage>
</organism>
<feature type="transmembrane region" description="Helical" evidence="5">
    <location>
        <begin position="12"/>
        <end position="31"/>
    </location>
</feature>
<dbReference type="Gene3D" id="1.20.1250.20">
    <property type="entry name" value="MFS general substrate transporter like domains"/>
    <property type="match status" value="1"/>
</dbReference>
<comment type="subcellular location">
    <subcellularLocation>
        <location evidence="1">Cell membrane</location>
        <topology evidence="1">Multi-pass membrane protein</topology>
    </subcellularLocation>
</comment>
<feature type="domain" description="Major facilitator superfamily (MFS) profile" evidence="6">
    <location>
        <begin position="1"/>
        <end position="394"/>
    </location>
</feature>
<accession>A0ABQ2N420</accession>
<evidence type="ECO:0000256" key="1">
    <source>
        <dbReference type="ARBA" id="ARBA00004651"/>
    </source>
</evidence>
<keyword evidence="8" id="KW-1185">Reference proteome</keyword>
<feature type="transmembrane region" description="Helical" evidence="5">
    <location>
        <begin position="371"/>
        <end position="390"/>
    </location>
</feature>
<name>A0ABQ2N420_9MICO</name>
<gene>
    <name evidence="7" type="ORF">GCM10010910_21330</name>
</gene>
<proteinExistence type="predicted"/>
<feature type="transmembrane region" description="Helical" evidence="5">
    <location>
        <begin position="339"/>
        <end position="359"/>
    </location>
</feature>
<evidence type="ECO:0000256" key="2">
    <source>
        <dbReference type="ARBA" id="ARBA00022692"/>
    </source>
</evidence>
<sequence length="396" mass="40153">MTIYSERALRRGHIAAATFFFTNGAVFANLVPRYPELKEALGLSATVYGVVLAMNPIGAILAGVAAGALIRRFGSAAVAVFGTLGLGVGVTAAAWAPNVWILACGFLIGGSLDAITDVAQNANALRVQAARGRSIINSMHALWSLGAVTGGAIAAGAIALDIPVRWHILVSSLVLVGVAFWARTQSLPGSENESGEGEQGAANARPAGRVSTAIVLTLTALVLIAIGGGLTEEVAFSWAALYLGDEVGAPAALAAAGFIGLVGAQFIGRIVSDRLVDRYGERAVIICSGLFIAGGIGLAIGVPTVWGACLGFALAGFGCAPAIPLAMQQADRIPGLRPGTGLTIVTWLMRLAFLVAPPLVGSIADATSIRVGLAVSLTGGLLVLALAFVMPRRVAA</sequence>
<comment type="caution">
    <text evidence="7">The sequence shown here is derived from an EMBL/GenBank/DDBJ whole genome shotgun (WGS) entry which is preliminary data.</text>
</comment>
<dbReference type="SUPFAM" id="SSF103473">
    <property type="entry name" value="MFS general substrate transporter"/>
    <property type="match status" value="1"/>
</dbReference>
<evidence type="ECO:0000259" key="6">
    <source>
        <dbReference type="PROSITE" id="PS50850"/>
    </source>
</evidence>
<dbReference type="InterPro" id="IPR051788">
    <property type="entry name" value="MFS_Transporter"/>
</dbReference>
<evidence type="ECO:0000313" key="8">
    <source>
        <dbReference type="Proteomes" id="UP000638043"/>
    </source>
</evidence>
<feature type="transmembrane region" description="Helical" evidence="5">
    <location>
        <begin position="166"/>
        <end position="182"/>
    </location>
</feature>
<dbReference type="Proteomes" id="UP000638043">
    <property type="component" value="Unassembled WGS sequence"/>
</dbReference>
<protein>
    <submittedName>
        <fullName evidence="7">MFS transporter</fullName>
    </submittedName>
</protein>
<feature type="transmembrane region" description="Helical" evidence="5">
    <location>
        <begin position="73"/>
        <end position="93"/>
    </location>
</feature>
<feature type="transmembrane region" description="Helical" evidence="5">
    <location>
        <begin position="213"/>
        <end position="231"/>
    </location>
</feature>
<dbReference type="PROSITE" id="PS50850">
    <property type="entry name" value="MFS"/>
    <property type="match status" value="1"/>
</dbReference>
<feature type="transmembrane region" description="Helical" evidence="5">
    <location>
        <begin position="99"/>
        <end position="119"/>
    </location>
</feature>
<dbReference type="InterPro" id="IPR020846">
    <property type="entry name" value="MFS_dom"/>
</dbReference>
<dbReference type="Pfam" id="PF07690">
    <property type="entry name" value="MFS_1"/>
    <property type="match status" value="1"/>
</dbReference>
<keyword evidence="4 5" id="KW-0472">Membrane</keyword>
<feature type="transmembrane region" description="Helical" evidence="5">
    <location>
        <begin position="251"/>
        <end position="271"/>
    </location>
</feature>
<dbReference type="InterPro" id="IPR011701">
    <property type="entry name" value="MFS"/>
</dbReference>
<feature type="transmembrane region" description="Helical" evidence="5">
    <location>
        <begin position="43"/>
        <end position="66"/>
    </location>
</feature>
<dbReference type="PANTHER" id="PTHR23514:SF13">
    <property type="entry name" value="INNER MEMBRANE PROTEIN YBJJ"/>
    <property type="match status" value="1"/>
</dbReference>
<dbReference type="PANTHER" id="PTHR23514">
    <property type="entry name" value="BYPASS OF STOP CODON PROTEIN 6"/>
    <property type="match status" value="1"/>
</dbReference>
<evidence type="ECO:0000256" key="3">
    <source>
        <dbReference type="ARBA" id="ARBA00022989"/>
    </source>
</evidence>
<feature type="transmembrane region" description="Helical" evidence="5">
    <location>
        <begin position="305"/>
        <end position="327"/>
    </location>
</feature>
<dbReference type="InterPro" id="IPR036259">
    <property type="entry name" value="MFS_trans_sf"/>
</dbReference>
<keyword evidence="3 5" id="KW-1133">Transmembrane helix</keyword>
<dbReference type="RefSeq" id="WP_229661261.1">
    <property type="nucleotide sequence ID" value="NZ_BMMQ01000006.1"/>
</dbReference>
<evidence type="ECO:0000313" key="7">
    <source>
        <dbReference type="EMBL" id="GGO65047.1"/>
    </source>
</evidence>
<evidence type="ECO:0000256" key="5">
    <source>
        <dbReference type="SAM" id="Phobius"/>
    </source>
</evidence>
<dbReference type="EMBL" id="BMMQ01000006">
    <property type="protein sequence ID" value="GGO65047.1"/>
    <property type="molecule type" value="Genomic_DNA"/>
</dbReference>
<keyword evidence="2 5" id="KW-0812">Transmembrane</keyword>
<reference evidence="8" key="1">
    <citation type="journal article" date="2019" name="Int. J. Syst. Evol. Microbiol.">
        <title>The Global Catalogue of Microorganisms (GCM) 10K type strain sequencing project: providing services to taxonomists for standard genome sequencing and annotation.</title>
        <authorList>
            <consortium name="The Broad Institute Genomics Platform"/>
            <consortium name="The Broad Institute Genome Sequencing Center for Infectious Disease"/>
            <person name="Wu L."/>
            <person name="Ma J."/>
        </authorList>
    </citation>
    <scope>NUCLEOTIDE SEQUENCE [LARGE SCALE GENOMIC DNA]</scope>
    <source>
        <strain evidence="8">CGMCC 4.7181</strain>
    </source>
</reference>
<evidence type="ECO:0000256" key="4">
    <source>
        <dbReference type="ARBA" id="ARBA00023136"/>
    </source>
</evidence>
<feature type="transmembrane region" description="Helical" evidence="5">
    <location>
        <begin position="283"/>
        <end position="299"/>
    </location>
</feature>
<feature type="transmembrane region" description="Helical" evidence="5">
    <location>
        <begin position="140"/>
        <end position="160"/>
    </location>
</feature>
<dbReference type="CDD" id="cd17393">
    <property type="entry name" value="MFS_MosC_like"/>
    <property type="match status" value="1"/>
</dbReference>